<dbReference type="RefSeq" id="WP_125021465.1">
    <property type="nucleotide sequence ID" value="NZ_CP034159.1"/>
</dbReference>
<dbReference type="OrthoDB" id="1272408at2"/>
<dbReference type="AlphaFoldDB" id="A0A3G8XIQ9"/>
<proteinExistence type="predicted"/>
<evidence type="ECO:0000313" key="1">
    <source>
        <dbReference type="EMBL" id="AZI31677.1"/>
    </source>
</evidence>
<reference evidence="2" key="1">
    <citation type="submission" date="2018-11" db="EMBL/GenBank/DDBJ databases">
        <title>Proposal to divide the Flavobacteriaceae and reorganize its genera based on Amino Acid Identity values calculated from whole genome sequences.</title>
        <authorList>
            <person name="Nicholson A.C."/>
            <person name="Gulvik C.A."/>
            <person name="Whitney A.M."/>
            <person name="Humrighouse B.W."/>
            <person name="Bell M."/>
            <person name="Holmes B."/>
            <person name="Steigerwalt A.G."/>
            <person name="Villarma A."/>
            <person name="Sheth M."/>
            <person name="Batra D."/>
            <person name="Pryor J."/>
            <person name="Bernardet J.-F."/>
            <person name="Hugo C."/>
            <person name="Kampfer P."/>
            <person name="Newman J.D."/>
            <person name="McQuiston J.R."/>
        </authorList>
    </citation>
    <scope>NUCLEOTIDE SEQUENCE [LARGE SCALE GENOMIC DNA]</scope>
    <source>
        <strain evidence="2">G0081</strain>
    </source>
</reference>
<dbReference type="EMBL" id="CP034159">
    <property type="protein sequence ID" value="AZI31677.1"/>
    <property type="molecule type" value="Genomic_DNA"/>
</dbReference>
<organism evidence="1 2">
    <name type="scientific">Kaistella carnis</name>
    <dbReference type="NCBI Taxonomy" id="1241979"/>
    <lineage>
        <taxon>Bacteria</taxon>
        <taxon>Pseudomonadati</taxon>
        <taxon>Bacteroidota</taxon>
        <taxon>Flavobacteriia</taxon>
        <taxon>Flavobacteriales</taxon>
        <taxon>Weeksellaceae</taxon>
        <taxon>Chryseobacterium group</taxon>
        <taxon>Kaistella</taxon>
    </lineage>
</organism>
<dbReference type="KEGG" id="ccas:EIB73_00145"/>
<dbReference type="Proteomes" id="UP000270185">
    <property type="component" value="Chromosome"/>
</dbReference>
<keyword evidence="2" id="KW-1185">Reference proteome</keyword>
<protein>
    <submittedName>
        <fullName evidence="1">Uncharacterized protein</fullName>
    </submittedName>
</protein>
<sequence>MATGQVLISMNPTTNTTPQPGSVLQIYSDNKGLLLPQVNLLNTTDDVTVLTPVPGLMVYNTNPSSKKINFWESGKWNRIFNIDDGLAIIKQTDNFSGVSTTGINITTFPTTMPLFNLNDNTTGWTDLNASKIITITKATNSNYIITEGMAQINNEVDTNQSFQFAIGVFVDGQLKLARKFNTVGAQFTCDWKKFNLAGVFENLSVGTHTVAVYGRNLPKITSGYTQISYGKNAGTCPNINTDMARVFITTQITQ</sequence>
<name>A0A3G8XIQ9_9FLAO</name>
<evidence type="ECO:0000313" key="2">
    <source>
        <dbReference type="Proteomes" id="UP000270185"/>
    </source>
</evidence>
<gene>
    <name evidence="1" type="ORF">EIB73_00145</name>
</gene>
<accession>A0A3G8XIQ9</accession>